<feature type="transmembrane region" description="Helical" evidence="1">
    <location>
        <begin position="99"/>
        <end position="127"/>
    </location>
</feature>
<dbReference type="RefSeq" id="WP_128751624.1">
    <property type="nucleotide sequence ID" value="NZ_CP035282.1"/>
</dbReference>
<dbReference type="PANTHER" id="PTHR37305:SF1">
    <property type="entry name" value="MEMBRANE PROTEIN"/>
    <property type="match status" value="1"/>
</dbReference>
<reference evidence="3" key="1">
    <citation type="submission" date="2019-01" db="EMBL/GenBank/DDBJ databases">
        <title>Draft genomes of a novel of Sporanaerobacter strains.</title>
        <authorList>
            <person name="Ma S."/>
        </authorList>
    </citation>
    <scope>NUCLEOTIDE SEQUENCE [LARGE SCALE GENOMIC DNA]</scope>
    <source>
        <strain evidence="3">NJN-17</strain>
    </source>
</reference>
<feature type="transmembrane region" description="Helical" evidence="1">
    <location>
        <begin position="147"/>
        <end position="168"/>
    </location>
</feature>
<protein>
    <submittedName>
        <fullName evidence="2">Bacitracin ABC transporter permease</fullName>
    </submittedName>
</protein>
<dbReference type="OrthoDB" id="2584645at2"/>
<keyword evidence="1" id="KW-1133">Transmembrane helix</keyword>
<name>A0A410Q839_9FIRM</name>
<dbReference type="AlphaFoldDB" id="A0A410Q839"/>
<feature type="transmembrane region" description="Helical" evidence="1">
    <location>
        <begin position="217"/>
        <end position="243"/>
    </location>
</feature>
<keyword evidence="3" id="KW-1185">Reference proteome</keyword>
<keyword evidence="1" id="KW-0812">Transmembrane</keyword>
<accession>A0A410Q839</accession>
<keyword evidence="1" id="KW-0472">Membrane</keyword>
<evidence type="ECO:0000256" key="1">
    <source>
        <dbReference type="SAM" id="Phobius"/>
    </source>
</evidence>
<proteinExistence type="predicted"/>
<evidence type="ECO:0000313" key="2">
    <source>
        <dbReference type="EMBL" id="QAT60151.1"/>
    </source>
</evidence>
<dbReference type="KEGG" id="spoa:EQM13_00475"/>
<dbReference type="EMBL" id="CP035282">
    <property type="protein sequence ID" value="QAT60151.1"/>
    <property type="molecule type" value="Genomic_DNA"/>
</dbReference>
<dbReference type="CDD" id="cd21809">
    <property type="entry name" value="ABC-2_lan_permease-like"/>
    <property type="match status" value="1"/>
</dbReference>
<feature type="transmembrane region" description="Helical" evidence="1">
    <location>
        <begin position="57"/>
        <end position="78"/>
    </location>
</feature>
<dbReference type="Pfam" id="PF12730">
    <property type="entry name" value="ABC2_membrane_4"/>
    <property type="match status" value="1"/>
</dbReference>
<dbReference type="PANTHER" id="PTHR37305">
    <property type="entry name" value="INTEGRAL MEMBRANE PROTEIN-RELATED"/>
    <property type="match status" value="1"/>
</dbReference>
<feature type="transmembrane region" description="Helical" evidence="1">
    <location>
        <begin position="175"/>
        <end position="193"/>
    </location>
</feature>
<feature type="transmembrane region" description="Helical" evidence="1">
    <location>
        <begin position="18"/>
        <end position="37"/>
    </location>
</feature>
<dbReference type="Proteomes" id="UP000287969">
    <property type="component" value="Chromosome"/>
</dbReference>
<sequence>MLNLITCELLKLKHSKMVLLSVLGVLATPCMMLAGALQMHFEDPNKIFTLADIYDNSLVYAMLLINFIVYVTVTAYLFSREYSENTLKTLLPIPVSRTAFIVGKFLVLFLWIMLLTVVTWAGILALFSVYHVIFGMHSFSLNVAGLWLLKFLLGNILMFFTLSPFAFIAQKTKGLVVPMIASAVVVMSSAALSNQDMGALFPWTATYFLMDGRLESIGYPIPLSIAIIFAISVVGLLATFRYFKGEDLK</sequence>
<evidence type="ECO:0000313" key="3">
    <source>
        <dbReference type="Proteomes" id="UP000287969"/>
    </source>
</evidence>
<gene>
    <name evidence="2" type="ORF">EQM13_00475</name>
</gene>
<organism evidence="2 3">
    <name type="scientific">Acidilutibacter cellobiosedens</name>
    <dbReference type="NCBI Taxonomy" id="2507161"/>
    <lineage>
        <taxon>Bacteria</taxon>
        <taxon>Bacillati</taxon>
        <taxon>Bacillota</taxon>
        <taxon>Tissierellia</taxon>
        <taxon>Tissierellales</taxon>
        <taxon>Acidilutibacteraceae</taxon>
        <taxon>Acidilutibacter</taxon>
    </lineage>
</organism>